<keyword evidence="2" id="KW-1185">Reference proteome</keyword>
<reference evidence="1" key="1">
    <citation type="submission" date="2022-08" db="EMBL/GenBank/DDBJ databases">
        <title>Genome Sequence of Pycnoporus sanguineus.</title>
        <authorList>
            <person name="Buettner E."/>
        </authorList>
    </citation>
    <scope>NUCLEOTIDE SEQUENCE</scope>
    <source>
        <strain evidence="1">CG-C14</strain>
    </source>
</reference>
<proteinExistence type="predicted"/>
<sequence length="160" mass="18239">MTSQSSNNLHLVVAQQDLPGHHRRTEHWALAVMSPGNRSVHLLQLAGNMDTFHFETLQVPDVLAITDLCGGCHVGEIAADGLGRLIDKLQAQPIIHCDRMWDCQDWLLEALRALKEEGGGWVKIDSWLTERDLRSRLKEERELWESAEDHYFERMFAGKA</sequence>
<comment type="caution">
    <text evidence="1">The sequence shown here is derived from an EMBL/GenBank/DDBJ whole genome shotgun (WGS) entry which is preliminary data.</text>
</comment>
<gene>
    <name evidence="1" type="ORF">NUW54_g7802</name>
</gene>
<dbReference type="EMBL" id="JANSHE010002310">
    <property type="protein sequence ID" value="KAJ2993010.1"/>
    <property type="molecule type" value="Genomic_DNA"/>
</dbReference>
<name>A0ACC1PHT4_9APHY</name>
<dbReference type="Proteomes" id="UP001144978">
    <property type="component" value="Unassembled WGS sequence"/>
</dbReference>
<evidence type="ECO:0000313" key="2">
    <source>
        <dbReference type="Proteomes" id="UP001144978"/>
    </source>
</evidence>
<accession>A0ACC1PHT4</accession>
<evidence type="ECO:0000313" key="1">
    <source>
        <dbReference type="EMBL" id="KAJ2993010.1"/>
    </source>
</evidence>
<organism evidence="1 2">
    <name type="scientific">Trametes sanguinea</name>
    <dbReference type="NCBI Taxonomy" id="158606"/>
    <lineage>
        <taxon>Eukaryota</taxon>
        <taxon>Fungi</taxon>
        <taxon>Dikarya</taxon>
        <taxon>Basidiomycota</taxon>
        <taxon>Agaricomycotina</taxon>
        <taxon>Agaricomycetes</taxon>
        <taxon>Polyporales</taxon>
        <taxon>Polyporaceae</taxon>
        <taxon>Trametes</taxon>
    </lineage>
</organism>
<protein>
    <submittedName>
        <fullName evidence="1">Uncharacterized protein</fullName>
    </submittedName>
</protein>